<dbReference type="Proteomes" id="UP000627292">
    <property type="component" value="Unassembled WGS sequence"/>
</dbReference>
<feature type="transmembrane region" description="Helical" evidence="1">
    <location>
        <begin position="18"/>
        <end position="36"/>
    </location>
</feature>
<evidence type="ECO:0000256" key="1">
    <source>
        <dbReference type="SAM" id="Phobius"/>
    </source>
</evidence>
<organism evidence="2 3">
    <name type="scientific">Filimonas zeae</name>
    <dbReference type="NCBI Taxonomy" id="1737353"/>
    <lineage>
        <taxon>Bacteria</taxon>
        <taxon>Pseudomonadati</taxon>
        <taxon>Bacteroidota</taxon>
        <taxon>Chitinophagia</taxon>
        <taxon>Chitinophagales</taxon>
        <taxon>Chitinophagaceae</taxon>
        <taxon>Filimonas</taxon>
    </lineage>
</organism>
<feature type="transmembrane region" description="Helical" evidence="1">
    <location>
        <begin position="197"/>
        <end position="221"/>
    </location>
</feature>
<feature type="transmembrane region" description="Helical" evidence="1">
    <location>
        <begin position="115"/>
        <end position="137"/>
    </location>
</feature>
<keyword evidence="1" id="KW-0472">Membrane</keyword>
<dbReference type="Pfam" id="PF07077">
    <property type="entry name" value="DUF1345"/>
    <property type="match status" value="1"/>
</dbReference>
<keyword evidence="3" id="KW-1185">Reference proteome</keyword>
<dbReference type="RefSeq" id="WP_188959004.1">
    <property type="nucleotide sequence ID" value="NZ_BMIB01000007.1"/>
</dbReference>
<reference evidence="2" key="1">
    <citation type="journal article" date="2014" name="Int. J. Syst. Evol. Microbiol.">
        <title>Complete genome sequence of Corynebacterium casei LMG S-19264T (=DSM 44701T), isolated from a smear-ripened cheese.</title>
        <authorList>
            <consortium name="US DOE Joint Genome Institute (JGI-PGF)"/>
            <person name="Walter F."/>
            <person name="Albersmeier A."/>
            <person name="Kalinowski J."/>
            <person name="Ruckert C."/>
        </authorList>
    </citation>
    <scope>NUCLEOTIDE SEQUENCE</scope>
    <source>
        <strain evidence="2">CGMCC 1.15290</strain>
    </source>
</reference>
<reference evidence="2" key="2">
    <citation type="submission" date="2020-09" db="EMBL/GenBank/DDBJ databases">
        <authorList>
            <person name="Sun Q."/>
            <person name="Zhou Y."/>
        </authorList>
    </citation>
    <scope>NUCLEOTIDE SEQUENCE</scope>
    <source>
        <strain evidence="2">CGMCC 1.15290</strain>
    </source>
</reference>
<evidence type="ECO:0000313" key="2">
    <source>
        <dbReference type="EMBL" id="GGH82446.1"/>
    </source>
</evidence>
<evidence type="ECO:0008006" key="4">
    <source>
        <dbReference type="Google" id="ProtNLM"/>
    </source>
</evidence>
<comment type="caution">
    <text evidence="2">The sequence shown here is derived from an EMBL/GenBank/DDBJ whole genome shotgun (WGS) entry which is preliminary data.</text>
</comment>
<feature type="transmembrane region" description="Helical" evidence="1">
    <location>
        <begin position="43"/>
        <end position="62"/>
    </location>
</feature>
<dbReference type="AlphaFoldDB" id="A0A917J4F8"/>
<keyword evidence="1" id="KW-0812">Transmembrane</keyword>
<feature type="transmembrane region" description="Helical" evidence="1">
    <location>
        <begin position="82"/>
        <end position="103"/>
    </location>
</feature>
<sequence length="225" mass="25272">MKVNIYKVINSFPESGKLVVSLVIAVISWFVVPYAAPEGLLHVMLCWDIFALVLLVLNWITFFTTSSQDIRQRAKTEDSSRIVIFSIVLISTFASLLAVVLLLVTRSQKQEWKELYLAIAIVGMVLSWMLVHSIYALRYAHLYYANHPTKKETHAGGLDFPGEDKPDFIDFAYFSFVLGMTFQVSDVQITSKSLRRLALMHGMLSFGYNTVIVALTINVVAGLGN</sequence>
<protein>
    <recommendedName>
        <fullName evidence="4">DUF1345 domain-containing protein</fullName>
    </recommendedName>
</protein>
<name>A0A917J4F8_9BACT</name>
<evidence type="ECO:0000313" key="3">
    <source>
        <dbReference type="Proteomes" id="UP000627292"/>
    </source>
</evidence>
<dbReference type="EMBL" id="BMIB01000007">
    <property type="protein sequence ID" value="GGH82446.1"/>
    <property type="molecule type" value="Genomic_DNA"/>
</dbReference>
<accession>A0A917J4F8</accession>
<keyword evidence="1" id="KW-1133">Transmembrane helix</keyword>
<gene>
    <name evidence="2" type="ORF">GCM10011379_56350</name>
</gene>
<dbReference type="InterPro" id="IPR009781">
    <property type="entry name" value="DUF1345"/>
</dbReference>
<proteinExistence type="predicted"/>